<dbReference type="OrthoDB" id="40739at2759"/>
<proteinExistence type="predicted"/>
<evidence type="ECO:0000313" key="2">
    <source>
        <dbReference type="EMBL" id="CAB9511009.1"/>
    </source>
</evidence>
<comment type="caution">
    <text evidence="2">The sequence shown here is derived from an EMBL/GenBank/DDBJ whole genome shotgun (WGS) entry which is preliminary data.</text>
</comment>
<sequence>MDTSMTEFELGYTVGDTEDDFFSVSTMKKVSRTLEHKATRTTSSKRTVTSDNDASLSSSFSVSISAVPVASSSRRRTPEEQELSPYEDGQQESTLEWAGRMGTTLMGLGIERVPSEQEHQMMLILS</sequence>
<protein>
    <submittedName>
        <fullName evidence="2">Uncharacterized protein</fullName>
    </submittedName>
</protein>
<name>A0A9N8E3H6_9STRA</name>
<gene>
    <name evidence="2" type="ORF">SEMRO_463_G148210.1</name>
</gene>
<evidence type="ECO:0000256" key="1">
    <source>
        <dbReference type="SAM" id="MobiDB-lite"/>
    </source>
</evidence>
<feature type="compositionally biased region" description="Low complexity" evidence="1">
    <location>
        <begin position="40"/>
        <end position="72"/>
    </location>
</feature>
<keyword evidence="3" id="KW-1185">Reference proteome</keyword>
<reference evidence="2" key="1">
    <citation type="submission" date="2020-06" db="EMBL/GenBank/DDBJ databases">
        <authorList>
            <consortium name="Plant Systems Biology data submission"/>
        </authorList>
    </citation>
    <scope>NUCLEOTIDE SEQUENCE</scope>
    <source>
        <strain evidence="2">D6</strain>
    </source>
</reference>
<accession>A0A9N8E3H6</accession>
<feature type="region of interest" description="Disordered" evidence="1">
    <location>
        <begin position="32"/>
        <end position="95"/>
    </location>
</feature>
<organism evidence="2 3">
    <name type="scientific">Seminavis robusta</name>
    <dbReference type="NCBI Taxonomy" id="568900"/>
    <lineage>
        <taxon>Eukaryota</taxon>
        <taxon>Sar</taxon>
        <taxon>Stramenopiles</taxon>
        <taxon>Ochrophyta</taxon>
        <taxon>Bacillariophyta</taxon>
        <taxon>Bacillariophyceae</taxon>
        <taxon>Bacillariophycidae</taxon>
        <taxon>Naviculales</taxon>
        <taxon>Naviculaceae</taxon>
        <taxon>Seminavis</taxon>
    </lineage>
</organism>
<dbReference type="EMBL" id="CAICTM010000462">
    <property type="protein sequence ID" value="CAB9511009.1"/>
    <property type="molecule type" value="Genomic_DNA"/>
</dbReference>
<evidence type="ECO:0000313" key="3">
    <source>
        <dbReference type="Proteomes" id="UP001153069"/>
    </source>
</evidence>
<dbReference type="Proteomes" id="UP001153069">
    <property type="component" value="Unassembled WGS sequence"/>
</dbReference>
<dbReference type="AlphaFoldDB" id="A0A9N8E3H6"/>